<dbReference type="PANTHER" id="PTHR19375">
    <property type="entry name" value="HEAT SHOCK PROTEIN 70KDA"/>
    <property type="match status" value="1"/>
</dbReference>
<gene>
    <name evidence="4" type="ORF">TASK_LOCUS10313</name>
</gene>
<dbReference type="AlphaFoldDB" id="A0A0R3WHG9"/>
<evidence type="ECO:0000313" key="5">
    <source>
        <dbReference type="Proteomes" id="UP000282613"/>
    </source>
</evidence>
<protein>
    <submittedName>
        <fullName evidence="4 6">Uncharacterized protein</fullName>
    </submittedName>
</protein>
<keyword evidence="3" id="KW-0067">ATP-binding</keyword>
<evidence type="ECO:0000256" key="3">
    <source>
        <dbReference type="ARBA" id="ARBA00022840"/>
    </source>
</evidence>
<keyword evidence="2" id="KW-0547">Nucleotide-binding</keyword>
<dbReference type="Proteomes" id="UP000282613">
    <property type="component" value="Unassembled WGS sequence"/>
</dbReference>
<proteinExistence type="inferred from homology"/>
<evidence type="ECO:0000256" key="2">
    <source>
        <dbReference type="ARBA" id="ARBA00022741"/>
    </source>
</evidence>
<evidence type="ECO:0000256" key="1">
    <source>
        <dbReference type="ARBA" id="ARBA00007381"/>
    </source>
</evidence>
<dbReference type="PRINTS" id="PR00301">
    <property type="entry name" value="HEATSHOCK70"/>
</dbReference>
<dbReference type="InterPro" id="IPR013126">
    <property type="entry name" value="Hsp_70_fam"/>
</dbReference>
<reference evidence="4 5" key="2">
    <citation type="submission" date="2018-11" db="EMBL/GenBank/DDBJ databases">
        <authorList>
            <consortium name="Pathogen Informatics"/>
        </authorList>
    </citation>
    <scope>NUCLEOTIDE SEQUENCE [LARGE SCALE GENOMIC DNA]</scope>
</reference>
<dbReference type="EMBL" id="UYRS01022601">
    <property type="protein sequence ID" value="VDK51645.1"/>
    <property type="molecule type" value="Genomic_DNA"/>
</dbReference>
<evidence type="ECO:0000313" key="6">
    <source>
        <dbReference type="WBParaSite" id="TASK_0001031201-mRNA-1"/>
    </source>
</evidence>
<dbReference type="STRING" id="60517.A0A0R3WHG9"/>
<sequence length="194" mass="21187">MCSDLFRGMLAILQYFLQDAISGNKLIKSINLGEAAGCGAALLASDMINIQSLKFLEVAPISLHLATPGGVVKTLIGRNMKIPTKKTVIPITSISNQEDILLRMYGSKQALTNDDNLVGEFHLLGTPSPSRKCPRIEVTHAIDENGILNASATNKSTLWQKTIQIEDVGRLLREEIEQMINGSESLGQENEKQQ</sequence>
<name>A0A0R3WHG9_TAEAS</name>
<comment type="similarity">
    <text evidence="1">Belongs to the heat shock protein 70 family.</text>
</comment>
<dbReference type="GO" id="GO:0140662">
    <property type="term" value="F:ATP-dependent protein folding chaperone"/>
    <property type="evidence" value="ECO:0007669"/>
    <property type="project" value="InterPro"/>
</dbReference>
<dbReference type="Pfam" id="PF00012">
    <property type="entry name" value="HSP70"/>
    <property type="match status" value="1"/>
</dbReference>
<keyword evidence="5" id="KW-1185">Reference proteome</keyword>
<dbReference type="GO" id="GO:0005524">
    <property type="term" value="F:ATP binding"/>
    <property type="evidence" value="ECO:0007669"/>
    <property type="project" value="UniProtKB-KW"/>
</dbReference>
<organism evidence="6">
    <name type="scientific">Taenia asiatica</name>
    <name type="common">Asian tapeworm</name>
    <dbReference type="NCBI Taxonomy" id="60517"/>
    <lineage>
        <taxon>Eukaryota</taxon>
        <taxon>Metazoa</taxon>
        <taxon>Spiralia</taxon>
        <taxon>Lophotrochozoa</taxon>
        <taxon>Platyhelminthes</taxon>
        <taxon>Cestoda</taxon>
        <taxon>Eucestoda</taxon>
        <taxon>Cyclophyllidea</taxon>
        <taxon>Taeniidae</taxon>
        <taxon>Taenia</taxon>
    </lineage>
</organism>
<dbReference type="WBParaSite" id="TASK_0001031201-mRNA-1">
    <property type="protein sequence ID" value="TASK_0001031201-mRNA-1"/>
    <property type="gene ID" value="TASK_0001031201"/>
</dbReference>
<dbReference type="Gene3D" id="2.60.34.10">
    <property type="entry name" value="Substrate Binding Domain Of DNAk, Chain A, domain 1"/>
    <property type="match status" value="1"/>
</dbReference>
<dbReference type="InterPro" id="IPR029047">
    <property type="entry name" value="HSP70_peptide-bd_sf"/>
</dbReference>
<dbReference type="SUPFAM" id="SSF100920">
    <property type="entry name" value="Heat shock protein 70kD (HSP70), peptide-binding domain"/>
    <property type="match status" value="1"/>
</dbReference>
<accession>A0A0R3WHG9</accession>
<reference evidence="6" key="1">
    <citation type="submission" date="2017-02" db="UniProtKB">
        <authorList>
            <consortium name="WormBaseParasite"/>
        </authorList>
    </citation>
    <scope>IDENTIFICATION</scope>
</reference>
<evidence type="ECO:0000313" key="4">
    <source>
        <dbReference type="EMBL" id="VDK51645.1"/>
    </source>
</evidence>